<gene>
    <name evidence="6" type="ORF">GCM10010448_25020</name>
</gene>
<evidence type="ECO:0000256" key="2">
    <source>
        <dbReference type="ARBA" id="ARBA00022723"/>
    </source>
</evidence>
<dbReference type="SMART" id="SM00849">
    <property type="entry name" value="Lactamase_B"/>
    <property type="match status" value="1"/>
</dbReference>
<dbReference type="CDD" id="cd06262">
    <property type="entry name" value="metallo-hydrolase-like_MBL-fold"/>
    <property type="match status" value="1"/>
</dbReference>
<organism evidence="6 7">
    <name type="scientific">Streptomyces glomeratus</name>
    <dbReference type="NCBI Taxonomy" id="284452"/>
    <lineage>
        <taxon>Bacteria</taxon>
        <taxon>Bacillati</taxon>
        <taxon>Actinomycetota</taxon>
        <taxon>Actinomycetes</taxon>
        <taxon>Kitasatosporales</taxon>
        <taxon>Streptomycetaceae</taxon>
        <taxon>Streptomyces</taxon>
    </lineage>
</organism>
<dbReference type="Gene3D" id="3.60.15.10">
    <property type="entry name" value="Ribonuclease Z/Hydroxyacylglutathione hydrolase-like"/>
    <property type="match status" value="1"/>
</dbReference>
<keyword evidence="2" id="KW-0479">Metal-binding</keyword>
<evidence type="ECO:0000256" key="1">
    <source>
        <dbReference type="ARBA" id="ARBA00001947"/>
    </source>
</evidence>
<dbReference type="InterPro" id="IPR051453">
    <property type="entry name" value="MBL_Glyoxalase_II"/>
</dbReference>
<comment type="cofactor">
    <cofactor evidence="1">
        <name>Zn(2+)</name>
        <dbReference type="ChEBI" id="CHEBI:29105"/>
    </cofactor>
</comment>
<dbReference type="Pfam" id="PF00753">
    <property type="entry name" value="Lactamase_B"/>
    <property type="match status" value="1"/>
</dbReference>
<evidence type="ECO:0000259" key="5">
    <source>
        <dbReference type="SMART" id="SM00849"/>
    </source>
</evidence>
<reference evidence="7" key="1">
    <citation type="journal article" date="2019" name="Int. J. Syst. Evol. Microbiol.">
        <title>The Global Catalogue of Microorganisms (GCM) 10K type strain sequencing project: providing services to taxonomists for standard genome sequencing and annotation.</title>
        <authorList>
            <consortium name="The Broad Institute Genomics Platform"/>
            <consortium name="The Broad Institute Genome Sequencing Center for Infectious Disease"/>
            <person name="Wu L."/>
            <person name="Ma J."/>
        </authorList>
    </citation>
    <scope>NUCLEOTIDE SEQUENCE [LARGE SCALE GENOMIC DNA]</scope>
    <source>
        <strain evidence="7">JCM 9091</strain>
    </source>
</reference>
<dbReference type="PANTHER" id="PTHR46233">
    <property type="entry name" value="HYDROXYACYLGLUTATHIONE HYDROLASE GLOC"/>
    <property type="match status" value="1"/>
</dbReference>
<dbReference type="PANTHER" id="PTHR46233:SF3">
    <property type="entry name" value="HYDROXYACYLGLUTATHIONE HYDROLASE GLOC"/>
    <property type="match status" value="1"/>
</dbReference>
<comment type="caution">
    <text evidence="6">The sequence shown here is derived from an EMBL/GenBank/DDBJ whole genome shotgun (WGS) entry which is preliminary data.</text>
</comment>
<evidence type="ECO:0000256" key="3">
    <source>
        <dbReference type="ARBA" id="ARBA00022801"/>
    </source>
</evidence>
<keyword evidence="4" id="KW-0862">Zinc</keyword>
<feature type="domain" description="Metallo-beta-lactamase" evidence="5">
    <location>
        <begin position="12"/>
        <end position="201"/>
    </location>
</feature>
<evidence type="ECO:0000256" key="4">
    <source>
        <dbReference type="ARBA" id="ARBA00022833"/>
    </source>
</evidence>
<evidence type="ECO:0000313" key="6">
    <source>
        <dbReference type="EMBL" id="GAA3041426.1"/>
    </source>
</evidence>
<keyword evidence="3" id="KW-0378">Hydrolase</keyword>
<sequence>MLVLSAATGKFGTNVHLVAAGPGNPCLIIDPGHDSADAVAEAVRSHRLEPEAILITHGHMDHTWDAVPLARRYGIPAWIHPADRYQFGAPAKGLPDTFPRELLVGHPDREPDEVRDLPDGGGELDFAAGPVTVLHTPGHTGGSVMFRFGGGTDPLLATGDTLLADGRGRADAPGASPASLDASLRLVATTCPDGTRLLTGHGPTATLSETGIR</sequence>
<dbReference type="Proteomes" id="UP001501532">
    <property type="component" value="Unassembled WGS sequence"/>
</dbReference>
<dbReference type="SUPFAM" id="SSF56281">
    <property type="entry name" value="Metallo-hydrolase/oxidoreductase"/>
    <property type="match status" value="1"/>
</dbReference>
<dbReference type="InterPro" id="IPR036866">
    <property type="entry name" value="RibonucZ/Hydroxyglut_hydro"/>
</dbReference>
<evidence type="ECO:0000313" key="7">
    <source>
        <dbReference type="Proteomes" id="UP001501532"/>
    </source>
</evidence>
<dbReference type="InterPro" id="IPR001279">
    <property type="entry name" value="Metallo-B-lactamas"/>
</dbReference>
<keyword evidence="7" id="KW-1185">Reference proteome</keyword>
<name>A0ABP6LEU9_9ACTN</name>
<dbReference type="RefSeq" id="WP_234512487.1">
    <property type="nucleotide sequence ID" value="NZ_BAAAUF010000018.1"/>
</dbReference>
<accession>A0ABP6LEU9</accession>
<dbReference type="EMBL" id="BAAAUF010000018">
    <property type="protein sequence ID" value="GAA3041426.1"/>
    <property type="molecule type" value="Genomic_DNA"/>
</dbReference>
<proteinExistence type="predicted"/>
<protein>
    <submittedName>
        <fullName evidence="6">MBL fold metallo-hydrolase</fullName>
    </submittedName>
</protein>